<evidence type="ECO:0000313" key="1">
    <source>
        <dbReference type="EnsemblPlants" id="PGSC0003DMT400072305"/>
    </source>
</evidence>
<sequence>MAETNLESGRLSVSAGVICVWRRERQGSSSSTVWSFHEVMVDRWFGTSWATPRTVKLKESLFSWKDRKKRRRHRAWNVVPLELIWVVWRERNMSAFEGVKSSFSQ</sequence>
<dbReference type="AlphaFoldDB" id="M1CQ20"/>
<dbReference type="Gramene" id="PGSC0003DMT400072305">
    <property type="protein sequence ID" value="PGSC0003DMT400072305"/>
    <property type="gene ID" value="PGSC0003DMG400028136"/>
</dbReference>
<reference evidence="2" key="1">
    <citation type="journal article" date="2011" name="Nature">
        <title>Genome sequence and analysis of the tuber crop potato.</title>
        <authorList>
            <consortium name="The Potato Genome Sequencing Consortium"/>
        </authorList>
    </citation>
    <scope>NUCLEOTIDE SEQUENCE [LARGE SCALE GENOMIC DNA]</scope>
    <source>
        <strain evidence="2">cv. DM1-3 516 R44</strain>
    </source>
</reference>
<accession>M1CQ20</accession>
<organism evidence="1 2">
    <name type="scientific">Solanum tuberosum</name>
    <name type="common">Potato</name>
    <dbReference type="NCBI Taxonomy" id="4113"/>
    <lineage>
        <taxon>Eukaryota</taxon>
        <taxon>Viridiplantae</taxon>
        <taxon>Streptophyta</taxon>
        <taxon>Embryophyta</taxon>
        <taxon>Tracheophyta</taxon>
        <taxon>Spermatophyta</taxon>
        <taxon>Magnoliopsida</taxon>
        <taxon>eudicotyledons</taxon>
        <taxon>Gunneridae</taxon>
        <taxon>Pentapetalae</taxon>
        <taxon>asterids</taxon>
        <taxon>lamiids</taxon>
        <taxon>Solanales</taxon>
        <taxon>Solanaceae</taxon>
        <taxon>Solanoideae</taxon>
        <taxon>Solaneae</taxon>
        <taxon>Solanum</taxon>
    </lineage>
</organism>
<keyword evidence="2" id="KW-1185">Reference proteome</keyword>
<proteinExistence type="predicted"/>
<reference evidence="1" key="2">
    <citation type="submission" date="2015-06" db="UniProtKB">
        <authorList>
            <consortium name="EnsemblPlants"/>
        </authorList>
    </citation>
    <scope>IDENTIFICATION</scope>
    <source>
        <strain evidence="1">DM1-3 516 R44</strain>
    </source>
</reference>
<dbReference type="EnsemblPlants" id="PGSC0003DMT400072305">
    <property type="protein sequence ID" value="PGSC0003DMT400072305"/>
    <property type="gene ID" value="PGSC0003DMG400028136"/>
</dbReference>
<gene>
    <name evidence="1" type="primary">LOC102590573</name>
</gene>
<name>M1CQ20_SOLTU</name>
<dbReference type="HOGENOM" id="CLU_2241385_0_0_1"/>
<evidence type="ECO:0000313" key="2">
    <source>
        <dbReference type="Proteomes" id="UP000011115"/>
    </source>
</evidence>
<dbReference type="ExpressionAtlas" id="M1CQ20">
    <property type="expression patterns" value="baseline"/>
</dbReference>
<dbReference type="Proteomes" id="UP000011115">
    <property type="component" value="Unassembled WGS sequence"/>
</dbReference>
<protein>
    <submittedName>
        <fullName evidence="1">Zinc finger, RING-type</fullName>
    </submittedName>
</protein>
<dbReference type="OrthoDB" id="1681166at2759"/>